<feature type="transmembrane region" description="Helical" evidence="1">
    <location>
        <begin position="90"/>
        <end position="111"/>
    </location>
</feature>
<organism evidence="2 3">
    <name type="scientific">Falsiroseomonas stagni DSM 19981</name>
    <dbReference type="NCBI Taxonomy" id="1123062"/>
    <lineage>
        <taxon>Bacteria</taxon>
        <taxon>Pseudomonadati</taxon>
        <taxon>Pseudomonadota</taxon>
        <taxon>Alphaproteobacteria</taxon>
        <taxon>Acetobacterales</taxon>
        <taxon>Roseomonadaceae</taxon>
        <taxon>Falsiroseomonas</taxon>
    </lineage>
</organism>
<name>A0A1I4BWC9_9PROT</name>
<gene>
    <name evidence="2" type="ORF">SAMN02745775_106141</name>
</gene>
<feature type="transmembrane region" description="Helical" evidence="1">
    <location>
        <begin position="61"/>
        <end position="83"/>
    </location>
</feature>
<dbReference type="STRING" id="1123062.SAMN02745775_106141"/>
<feature type="transmembrane region" description="Helical" evidence="1">
    <location>
        <begin position="29"/>
        <end position="49"/>
    </location>
</feature>
<dbReference type="EMBL" id="FOSQ01000006">
    <property type="protein sequence ID" value="SFK72316.1"/>
    <property type="molecule type" value="Genomic_DNA"/>
</dbReference>
<sequence length="164" mass="17380">MAGVRCVAGWVRVSEAEAEAHRLFGLGGWLRVVSALMVLAVPGGVVVAWQQWMDPALGGAALASNLLSLLVLGVQVGMAVLWFRRWPGFRLAYAAFAVLGTALLALADQAIGPPPGPPSTDPVGELVLEAAFHLTFLAAMQFSRRFRVTFEHRVRAGDVSCASA</sequence>
<proteinExistence type="predicted"/>
<keyword evidence="3" id="KW-1185">Reference proteome</keyword>
<evidence type="ECO:0000256" key="1">
    <source>
        <dbReference type="SAM" id="Phobius"/>
    </source>
</evidence>
<keyword evidence="1" id="KW-0812">Transmembrane</keyword>
<keyword evidence="1" id="KW-0472">Membrane</keyword>
<reference evidence="2 3" key="1">
    <citation type="submission" date="2016-10" db="EMBL/GenBank/DDBJ databases">
        <authorList>
            <person name="de Groot N.N."/>
        </authorList>
    </citation>
    <scope>NUCLEOTIDE SEQUENCE [LARGE SCALE GENOMIC DNA]</scope>
    <source>
        <strain evidence="2 3">DSM 19981</strain>
    </source>
</reference>
<evidence type="ECO:0000313" key="2">
    <source>
        <dbReference type="EMBL" id="SFK72316.1"/>
    </source>
</evidence>
<dbReference type="AlphaFoldDB" id="A0A1I4BWC9"/>
<keyword evidence="1" id="KW-1133">Transmembrane helix</keyword>
<dbReference type="Proteomes" id="UP000199473">
    <property type="component" value="Unassembled WGS sequence"/>
</dbReference>
<evidence type="ECO:0000313" key="3">
    <source>
        <dbReference type="Proteomes" id="UP000199473"/>
    </source>
</evidence>
<feature type="transmembrane region" description="Helical" evidence="1">
    <location>
        <begin position="123"/>
        <end position="143"/>
    </location>
</feature>
<accession>A0A1I4BWC9</accession>
<protein>
    <submittedName>
        <fullName evidence="2">Uncharacterized protein</fullName>
    </submittedName>
</protein>